<proteinExistence type="predicted"/>
<evidence type="ECO:0000256" key="1">
    <source>
        <dbReference type="SAM" id="Phobius"/>
    </source>
</evidence>
<keyword evidence="1" id="KW-0472">Membrane</keyword>
<reference evidence="2" key="1">
    <citation type="submission" date="2020-05" db="EMBL/GenBank/DDBJ databases">
        <authorList>
            <person name="Chiriac C."/>
            <person name="Salcher M."/>
            <person name="Ghai R."/>
            <person name="Kavagutti S V."/>
        </authorList>
    </citation>
    <scope>NUCLEOTIDE SEQUENCE</scope>
</reference>
<keyword evidence="1" id="KW-1133">Transmembrane helix</keyword>
<feature type="transmembrane region" description="Helical" evidence="1">
    <location>
        <begin position="12"/>
        <end position="37"/>
    </location>
</feature>
<keyword evidence="1" id="KW-0812">Transmembrane</keyword>
<name>A0A6J6Q325_9ZZZZ</name>
<protein>
    <submittedName>
        <fullName evidence="2">Unannotated protein</fullName>
    </submittedName>
</protein>
<dbReference type="EMBL" id="CAEZXU010000104">
    <property type="protein sequence ID" value="CAB4704952.1"/>
    <property type="molecule type" value="Genomic_DNA"/>
</dbReference>
<sequence>MPDLLITQEVAAGLPLASLSAAIFLCSANLTIVSLSISTPVRPGMSYIITGKSVASAIAVKCAAIPACGGLL</sequence>
<accession>A0A6J6Q325</accession>
<dbReference type="AlphaFoldDB" id="A0A6J6Q325"/>
<gene>
    <name evidence="2" type="ORF">UFOPK2592_00930</name>
</gene>
<evidence type="ECO:0000313" key="2">
    <source>
        <dbReference type="EMBL" id="CAB4704952.1"/>
    </source>
</evidence>
<organism evidence="2">
    <name type="scientific">freshwater metagenome</name>
    <dbReference type="NCBI Taxonomy" id="449393"/>
    <lineage>
        <taxon>unclassified sequences</taxon>
        <taxon>metagenomes</taxon>
        <taxon>ecological metagenomes</taxon>
    </lineage>
</organism>